<feature type="region of interest" description="Disordered" evidence="1">
    <location>
        <begin position="238"/>
        <end position="320"/>
    </location>
</feature>
<protein>
    <submittedName>
        <fullName evidence="2">Uncharacterized protein</fullName>
    </submittedName>
</protein>
<reference evidence="2" key="1">
    <citation type="submission" date="2017-05" db="UniProtKB">
        <authorList>
            <consortium name="EnsemblMetazoa"/>
        </authorList>
    </citation>
    <scope>IDENTIFICATION</scope>
</reference>
<dbReference type="AlphaFoldDB" id="A0A1X7UDZ8"/>
<evidence type="ECO:0000313" key="2">
    <source>
        <dbReference type="EnsemblMetazoa" id="Aqu2.1.25716_001"/>
    </source>
</evidence>
<dbReference type="eggNOG" id="KOG0017">
    <property type="taxonomic scope" value="Eukaryota"/>
</dbReference>
<dbReference type="OrthoDB" id="2371919at2759"/>
<feature type="compositionally biased region" description="Polar residues" evidence="1">
    <location>
        <begin position="26"/>
        <end position="41"/>
    </location>
</feature>
<accession>A0A1X7UDZ8</accession>
<dbReference type="EnsemblMetazoa" id="Aqu2.1.25716_001">
    <property type="protein sequence ID" value="Aqu2.1.25716_001"/>
    <property type="gene ID" value="Aqu2.1.25716"/>
</dbReference>
<name>A0A1X7UDZ8_AMPQE</name>
<feature type="region of interest" description="Disordered" evidence="1">
    <location>
        <begin position="15"/>
        <end position="181"/>
    </location>
</feature>
<proteinExistence type="predicted"/>
<dbReference type="InParanoid" id="A0A1X7UDZ8"/>
<sequence length="379" mass="41320">MAISNAIGLLGNASAGMSRLRRKSSRGNSTRSRQNTNSGETCSLRGQLVKNISGYTDPEYNKGVQNRIFGKPNTTGTAQSRLVLNLGSGITERRNSEDADQRGNLGDSPEGESPGVLLQSLSSPQKKRWGQETSHQSERSQCLHPTLPFQDGRSPYVEGHSKGRGLDDESGSEGCLLHDDNSPVRQTIPALLHRKPRLPIQLPAIRPVLCSLGLFQDPEARANSAERARSQACCVYRRHSSPGRDSGKSAGPHRDSDIPPGECGPYSTPRKISETANPRDKIPGNDGELEDKGATSPRPENKETETRGSHDDQKTTGASHCLRSVMPIGKIQFSFQGNFSRPLFCRTLQRDVTASLDQSNQCYDTPCSLSSATIEKLEW</sequence>
<feature type="compositionally biased region" description="Polar residues" evidence="1">
    <location>
        <begin position="72"/>
        <end position="82"/>
    </location>
</feature>
<feature type="compositionally biased region" description="Basic and acidic residues" evidence="1">
    <location>
        <begin position="91"/>
        <end position="101"/>
    </location>
</feature>
<feature type="compositionally biased region" description="Basic and acidic residues" evidence="1">
    <location>
        <begin position="299"/>
        <end position="314"/>
    </location>
</feature>
<organism evidence="2">
    <name type="scientific">Amphimedon queenslandica</name>
    <name type="common">Sponge</name>
    <dbReference type="NCBI Taxonomy" id="400682"/>
    <lineage>
        <taxon>Eukaryota</taxon>
        <taxon>Metazoa</taxon>
        <taxon>Porifera</taxon>
        <taxon>Demospongiae</taxon>
        <taxon>Heteroscleromorpha</taxon>
        <taxon>Haplosclerida</taxon>
        <taxon>Niphatidae</taxon>
        <taxon>Amphimedon</taxon>
    </lineage>
</organism>
<feature type="compositionally biased region" description="Basic and acidic residues" evidence="1">
    <location>
        <begin position="271"/>
        <end position="283"/>
    </location>
</feature>
<evidence type="ECO:0000256" key="1">
    <source>
        <dbReference type="SAM" id="MobiDB-lite"/>
    </source>
</evidence>